<proteinExistence type="predicted"/>
<evidence type="ECO:0000256" key="3">
    <source>
        <dbReference type="ARBA" id="ARBA00022833"/>
    </source>
</evidence>
<dbReference type="Pfam" id="PF01807">
    <property type="entry name" value="Zn_ribbon_DnaG"/>
    <property type="match status" value="1"/>
</dbReference>
<keyword evidence="3" id="KW-0862">Zinc</keyword>
<dbReference type="Proteomes" id="UP000319255">
    <property type="component" value="Unassembled WGS sequence"/>
</dbReference>
<dbReference type="OrthoDB" id="9811157at2"/>
<dbReference type="GO" id="GO:0006269">
    <property type="term" value="P:DNA replication, synthesis of primer"/>
    <property type="evidence" value="ECO:0007669"/>
    <property type="project" value="TreeGrafter"/>
</dbReference>
<dbReference type="PANTHER" id="PTHR30313">
    <property type="entry name" value="DNA PRIMASE"/>
    <property type="match status" value="1"/>
</dbReference>
<keyword evidence="7" id="KW-1185">Reference proteome</keyword>
<comment type="caution">
    <text evidence="6">The sequence shown here is derived from an EMBL/GenBank/DDBJ whole genome shotgun (WGS) entry which is preliminary data.</text>
</comment>
<evidence type="ECO:0000313" key="7">
    <source>
        <dbReference type="Proteomes" id="UP000319255"/>
    </source>
</evidence>
<dbReference type="InterPro" id="IPR050219">
    <property type="entry name" value="DnaG_primase"/>
</dbReference>
<evidence type="ECO:0000313" key="6">
    <source>
        <dbReference type="EMBL" id="TPE52604.1"/>
    </source>
</evidence>
<dbReference type="SUPFAM" id="SSF57783">
    <property type="entry name" value="Zinc beta-ribbon"/>
    <property type="match status" value="1"/>
</dbReference>
<accession>A0A501WWT4</accession>
<dbReference type="GO" id="GO:0003677">
    <property type="term" value="F:DNA binding"/>
    <property type="evidence" value="ECO:0007669"/>
    <property type="project" value="InterPro"/>
</dbReference>
<dbReference type="InterPro" id="IPR002694">
    <property type="entry name" value="Znf_CHC2"/>
</dbReference>
<evidence type="ECO:0000259" key="5">
    <source>
        <dbReference type="SMART" id="SM00400"/>
    </source>
</evidence>
<dbReference type="Gene3D" id="3.90.580.10">
    <property type="entry name" value="Zinc finger, CHC2-type domain"/>
    <property type="match status" value="1"/>
</dbReference>
<evidence type="ECO:0000256" key="4">
    <source>
        <dbReference type="SAM" id="MobiDB-lite"/>
    </source>
</evidence>
<dbReference type="RefSeq" id="WP_140453087.1">
    <property type="nucleotide sequence ID" value="NZ_VFRP01000003.1"/>
</dbReference>
<keyword evidence="1" id="KW-0479">Metal-binding</keyword>
<dbReference type="GO" id="GO:0005737">
    <property type="term" value="C:cytoplasm"/>
    <property type="evidence" value="ECO:0007669"/>
    <property type="project" value="TreeGrafter"/>
</dbReference>
<protein>
    <recommendedName>
        <fullName evidence="5">Zinc finger CHC2-type domain-containing protein</fullName>
    </recommendedName>
</protein>
<dbReference type="EMBL" id="VFRP01000003">
    <property type="protein sequence ID" value="TPE52604.1"/>
    <property type="molecule type" value="Genomic_DNA"/>
</dbReference>
<gene>
    <name evidence="6" type="ORF">FJM51_05345</name>
</gene>
<sequence>MTRLSEQVKASVSLRRLAERAGVAWDPRKSAPRRGDWWAPCPFHAERSASFHVLEPAGAGGFFKCFGCGRKGSAIDFVIEAEGVPVREALRRLASSAGIDREDTAAAARRAEAHARARAAAEAEDAERAARGLEAARWIWRQTEPAGPLLESYLAARGVDLAAIGGVPASLRFAPALEHWAHGADTRRARPLHVGPAMVAAIGRGALVGVHRTWIAAEGRARLPDGAKVGKKMIGRTGAIFGAPVRLSTSRLGVVVGEGIETTLAAWSALVRAGLGGRWGAEAALSLGALAGPGDPRGKGPAGPDGYPLPSPRPDLGARVPHWLPAEGVRAALILGEGSAKGGGEAARRFAERARAKLAARGFEAEVRVPGGRWDLEADFADLAAAEAARVAPER</sequence>
<dbReference type="Pfam" id="PF23639">
    <property type="entry name" value="DUF7146"/>
    <property type="match status" value="1"/>
</dbReference>
<name>A0A501WWT4_9RHOB</name>
<feature type="domain" description="Zinc finger CHC2-type" evidence="5">
    <location>
        <begin position="37"/>
        <end position="94"/>
    </location>
</feature>
<organism evidence="6 7">
    <name type="scientific">Amaricoccus solimangrovi</name>
    <dbReference type="NCBI Taxonomy" id="2589815"/>
    <lineage>
        <taxon>Bacteria</taxon>
        <taxon>Pseudomonadati</taxon>
        <taxon>Pseudomonadota</taxon>
        <taxon>Alphaproteobacteria</taxon>
        <taxon>Rhodobacterales</taxon>
        <taxon>Paracoccaceae</taxon>
        <taxon>Amaricoccus</taxon>
    </lineage>
</organism>
<dbReference type="AlphaFoldDB" id="A0A501WWT4"/>
<evidence type="ECO:0000256" key="1">
    <source>
        <dbReference type="ARBA" id="ARBA00022723"/>
    </source>
</evidence>
<dbReference type="PANTHER" id="PTHR30313:SF2">
    <property type="entry name" value="DNA PRIMASE"/>
    <property type="match status" value="1"/>
</dbReference>
<reference evidence="6 7" key="1">
    <citation type="submission" date="2019-06" db="EMBL/GenBank/DDBJ databases">
        <title>A novel bacterium of genus Amaricoccus, isolated from marine sediment.</title>
        <authorList>
            <person name="Huang H."/>
            <person name="Mo K."/>
            <person name="Hu Y."/>
        </authorList>
    </citation>
    <scope>NUCLEOTIDE SEQUENCE [LARGE SCALE GENOMIC DNA]</scope>
    <source>
        <strain evidence="6 7">HB172011</strain>
    </source>
</reference>
<evidence type="ECO:0000256" key="2">
    <source>
        <dbReference type="ARBA" id="ARBA00022771"/>
    </source>
</evidence>
<dbReference type="GO" id="GO:0003899">
    <property type="term" value="F:DNA-directed RNA polymerase activity"/>
    <property type="evidence" value="ECO:0007669"/>
    <property type="project" value="InterPro"/>
</dbReference>
<keyword evidence="2" id="KW-0863">Zinc-finger</keyword>
<feature type="region of interest" description="Disordered" evidence="4">
    <location>
        <begin position="292"/>
        <end position="313"/>
    </location>
</feature>
<dbReference type="SMART" id="SM00400">
    <property type="entry name" value="ZnF_CHCC"/>
    <property type="match status" value="1"/>
</dbReference>
<dbReference type="GO" id="GO:0008270">
    <property type="term" value="F:zinc ion binding"/>
    <property type="evidence" value="ECO:0007669"/>
    <property type="project" value="UniProtKB-KW"/>
</dbReference>
<dbReference type="InterPro" id="IPR055570">
    <property type="entry name" value="DUF7146"/>
</dbReference>
<dbReference type="InterPro" id="IPR036977">
    <property type="entry name" value="DNA_primase_Znf_CHC2"/>
</dbReference>